<reference evidence="1 2" key="1">
    <citation type="submission" date="2024-11" db="EMBL/GenBank/DDBJ databases">
        <authorList>
            <person name="Heng Y.C."/>
            <person name="Lim A.C.H."/>
            <person name="Lee J.K.Y."/>
            <person name="Kittelmann S."/>
        </authorList>
    </citation>
    <scope>NUCLEOTIDE SEQUENCE [LARGE SCALE GENOMIC DNA]</scope>
    <source>
        <strain evidence="1 2">WILCCON 0269</strain>
    </source>
</reference>
<dbReference type="EMBL" id="JBJHZX010000024">
    <property type="protein sequence ID" value="MFL0197010.1"/>
    <property type="molecule type" value="Genomic_DNA"/>
</dbReference>
<evidence type="ECO:0000313" key="2">
    <source>
        <dbReference type="Proteomes" id="UP001623660"/>
    </source>
</evidence>
<proteinExistence type="predicted"/>
<organism evidence="1 2">
    <name type="scientific">Candidatus Clostridium eludens</name>
    <dbReference type="NCBI Taxonomy" id="3381663"/>
    <lineage>
        <taxon>Bacteria</taxon>
        <taxon>Bacillati</taxon>
        <taxon>Bacillota</taxon>
        <taxon>Clostridia</taxon>
        <taxon>Eubacteriales</taxon>
        <taxon>Clostridiaceae</taxon>
        <taxon>Clostridium</taxon>
    </lineage>
</organism>
<name>A0ABW8SQR6_9CLOT</name>
<protein>
    <submittedName>
        <fullName evidence="1">Uncharacterized protein</fullName>
    </submittedName>
</protein>
<comment type="caution">
    <text evidence="1">The sequence shown here is derived from an EMBL/GenBank/DDBJ whole genome shotgun (WGS) entry which is preliminary data.</text>
</comment>
<accession>A0ABW8SQR6</accession>
<dbReference type="Proteomes" id="UP001623660">
    <property type="component" value="Unassembled WGS sequence"/>
</dbReference>
<evidence type="ECO:0000313" key="1">
    <source>
        <dbReference type="EMBL" id="MFL0197010.1"/>
    </source>
</evidence>
<gene>
    <name evidence="1" type="ORF">ACJDU8_15795</name>
</gene>
<dbReference type="RefSeq" id="WP_406793114.1">
    <property type="nucleotide sequence ID" value="NZ_JBJHZX010000024.1"/>
</dbReference>
<keyword evidence="2" id="KW-1185">Reference proteome</keyword>
<sequence>MEKSSFFKSINGDRKYKVEDFAEFFNSFVTNGVFPNPSTNLQVIANNDMTVTLKLGKCWINGYIYYNDGDLILNVDVADGVLNRIDRIVLRMDTAGRAINAVVKKGSFASSPVAPILQRDADGYELGIADIYVGKGVVSIVQANITDLRMNTNLCGWVNSLIQADTTAIFNQYLDWYNTKQAQYNTDISVWTQQKQTDFTNWYNNTTSNSQSNIDSMEAQFQQDWNNWFATIRSVLSGDTAGNLLNLINANTSNINSLAGAGRTTETVKENADAIANLGEKVTSHLADNTAHGANLKANQSDLISLIKRRQLGVRI</sequence>